<name>A0A4U0Y0D7_9PEZI</name>
<evidence type="ECO:0000256" key="1">
    <source>
        <dbReference type="SAM" id="MobiDB-lite"/>
    </source>
</evidence>
<organism evidence="2 3">
    <name type="scientific">Friedmanniomyces simplex</name>
    <dbReference type="NCBI Taxonomy" id="329884"/>
    <lineage>
        <taxon>Eukaryota</taxon>
        <taxon>Fungi</taxon>
        <taxon>Dikarya</taxon>
        <taxon>Ascomycota</taxon>
        <taxon>Pezizomycotina</taxon>
        <taxon>Dothideomycetes</taxon>
        <taxon>Dothideomycetidae</taxon>
        <taxon>Mycosphaerellales</taxon>
        <taxon>Teratosphaeriaceae</taxon>
        <taxon>Friedmanniomyces</taxon>
    </lineage>
</organism>
<keyword evidence="3" id="KW-1185">Reference proteome</keyword>
<protein>
    <submittedName>
        <fullName evidence="2">Uncharacterized protein</fullName>
    </submittedName>
</protein>
<feature type="compositionally biased region" description="Low complexity" evidence="1">
    <location>
        <begin position="284"/>
        <end position="293"/>
    </location>
</feature>
<dbReference type="AlphaFoldDB" id="A0A4U0Y0D7"/>
<feature type="region of interest" description="Disordered" evidence="1">
    <location>
        <begin position="186"/>
        <end position="366"/>
    </location>
</feature>
<gene>
    <name evidence="2" type="ORF">B0A55_00087</name>
</gene>
<evidence type="ECO:0000313" key="2">
    <source>
        <dbReference type="EMBL" id="TKA83852.1"/>
    </source>
</evidence>
<feature type="compositionally biased region" description="Polar residues" evidence="1">
    <location>
        <begin position="214"/>
        <end position="232"/>
    </location>
</feature>
<feature type="compositionally biased region" description="Basic and acidic residues" evidence="1">
    <location>
        <begin position="325"/>
        <end position="338"/>
    </location>
</feature>
<dbReference type="EMBL" id="NAJQ01000002">
    <property type="protein sequence ID" value="TKA83852.1"/>
    <property type="molecule type" value="Genomic_DNA"/>
</dbReference>
<reference evidence="2 3" key="1">
    <citation type="submission" date="2017-03" db="EMBL/GenBank/DDBJ databases">
        <title>Genomes of endolithic fungi from Antarctica.</title>
        <authorList>
            <person name="Coleine C."/>
            <person name="Masonjones S."/>
            <person name="Stajich J.E."/>
        </authorList>
    </citation>
    <scope>NUCLEOTIDE SEQUENCE [LARGE SCALE GENOMIC DNA]</scope>
    <source>
        <strain evidence="2 3">CCFEE 5184</strain>
    </source>
</reference>
<comment type="caution">
    <text evidence="2">The sequence shown here is derived from an EMBL/GenBank/DDBJ whole genome shotgun (WGS) entry which is preliminary data.</text>
</comment>
<dbReference type="Proteomes" id="UP000309340">
    <property type="component" value="Unassembled WGS sequence"/>
</dbReference>
<evidence type="ECO:0000313" key="3">
    <source>
        <dbReference type="Proteomes" id="UP000309340"/>
    </source>
</evidence>
<accession>A0A4U0Y0D7</accession>
<dbReference type="OrthoDB" id="3832538at2759"/>
<feature type="compositionally biased region" description="Basic and acidic residues" evidence="1">
    <location>
        <begin position="234"/>
        <end position="255"/>
    </location>
</feature>
<proteinExistence type="predicted"/>
<sequence>MLEWSKRPVLEHWRAPNGGRTDPTLFRTTCGFLQAIPRTIWQSFCVLLDHEEDSRSARPTLRQFDQNRSLADCSVICVNTGSQHMVKNFLPDQLHTRKKYFELKGPPPSRTNDTVPGKHPATMTYIAPKYSPEARDFFMEEITADAAPPCPDLSDSTRNALLYATAPERVFCGPDRKDAARVFHDSDSENETCDNAAGTPNTIERGARADATTAAPSVQTYRPSGPFSSQVDLTKADRSMLSEKRPRHVHSEELLGRPAPNAWNQTKPLPEQPHKSSKKPAHISTLSRSTSSLHSHKARNPKYTQAPTPPPEKELPALPSLPNHTDSEHPGIRAERARAGMPPWPGACEPTKNARKTDDPKYSKAAVQTPTLRKAKPYVYNDLRSIGTQAVLRPVGDSARRLADMEMLEKQLCEIQSKVIQLSAMVVEVLTKQY</sequence>